<dbReference type="InterPro" id="IPR032466">
    <property type="entry name" value="Metal_Hydrolase"/>
</dbReference>
<dbReference type="Proteomes" id="UP000183400">
    <property type="component" value="Unassembled WGS sequence"/>
</dbReference>
<organism evidence="1 2">
    <name type="scientific">Ruegeria halocynthiae</name>
    <dbReference type="NCBI Taxonomy" id="985054"/>
    <lineage>
        <taxon>Bacteria</taxon>
        <taxon>Pseudomonadati</taxon>
        <taxon>Pseudomonadota</taxon>
        <taxon>Alphaproteobacteria</taxon>
        <taxon>Rhodobacterales</taxon>
        <taxon>Roseobacteraceae</taxon>
        <taxon>Ruegeria</taxon>
    </lineage>
</organism>
<dbReference type="PANTHER" id="PTHR43569">
    <property type="entry name" value="AMIDOHYDROLASE"/>
    <property type="match status" value="1"/>
</dbReference>
<dbReference type="EMBL" id="FNNP01000001">
    <property type="protein sequence ID" value="SDW77537.1"/>
    <property type="molecule type" value="Genomic_DNA"/>
</dbReference>
<reference evidence="2" key="1">
    <citation type="submission" date="2016-10" db="EMBL/GenBank/DDBJ databases">
        <authorList>
            <person name="Varghese N."/>
            <person name="Submissions S."/>
        </authorList>
    </citation>
    <scope>NUCLEOTIDE SEQUENCE [LARGE SCALE GENOMIC DNA]</scope>
    <source>
        <strain evidence="2">DSM 27839</strain>
    </source>
</reference>
<evidence type="ECO:0008006" key="3">
    <source>
        <dbReference type="Google" id="ProtNLM"/>
    </source>
</evidence>
<dbReference type="AlphaFoldDB" id="A0A1H2WAI6"/>
<dbReference type="Gene3D" id="3.20.20.140">
    <property type="entry name" value="Metal-dependent hydrolases"/>
    <property type="match status" value="1"/>
</dbReference>
<evidence type="ECO:0000313" key="2">
    <source>
        <dbReference type="Proteomes" id="UP000183400"/>
    </source>
</evidence>
<name>A0A1H2WAI6_9RHOB</name>
<gene>
    <name evidence="1" type="ORF">SAMN05444358_1011725</name>
</gene>
<dbReference type="OrthoDB" id="5450317at2"/>
<proteinExistence type="predicted"/>
<dbReference type="PANTHER" id="PTHR43569:SF2">
    <property type="entry name" value="AMIDOHYDROLASE-RELATED DOMAIN-CONTAINING PROTEIN"/>
    <property type="match status" value="1"/>
</dbReference>
<dbReference type="InterPro" id="IPR052350">
    <property type="entry name" value="Metallo-dep_Lactonases"/>
</dbReference>
<evidence type="ECO:0000313" key="1">
    <source>
        <dbReference type="EMBL" id="SDW77537.1"/>
    </source>
</evidence>
<dbReference type="RefSeq" id="WP_074736036.1">
    <property type="nucleotide sequence ID" value="NZ_FNNP01000001.1"/>
</dbReference>
<protein>
    <recommendedName>
        <fullName evidence="3">Amidohydrolase</fullName>
    </recommendedName>
</protein>
<keyword evidence="2" id="KW-1185">Reference proteome</keyword>
<sequence>MPRIDTHIHLWDNMRFDYPWRQSGSFTELPDTYQLGDAISEYSHAETAFIAVQAEVNHTNDPVDETAWIQNMVDEHPNGNRTSGFVAYANLADTIIALTLERH</sequence>
<dbReference type="SUPFAM" id="SSF51556">
    <property type="entry name" value="Metallo-dependent hydrolases"/>
    <property type="match status" value="1"/>
</dbReference>
<dbReference type="STRING" id="985054.SAMN05444358_1011725"/>
<accession>A0A1H2WAI6</accession>